<gene>
    <name evidence="3" type="ORF">PUW25_26105</name>
</gene>
<dbReference type="PANTHER" id="PTHR30404">
    <property type="entry name" value="N-ACETYLMURAMOYL-L-ALANINE AMIDASE"/>
    <property type="match status" value="1"/>
</dbReference>
<evidence type="ECO:0000256" key="1">
    <source>
        <dbReference type="ARBA" id="ARBA00022801"/>
    </source>
</evidence>
<protein>
    <submittedName>
        <fullName evidence="3">N-acetylmuramoyl-L-alanine amidase</fullName>
        <ecNumber evidence="3">3.5.1.28</ecNumber>
    </submittedName>
</protein>
<evidence type="ECO:0000259" key="2">
    <source>
        <dbReference type="SMART" id="SM00646"/>
    </source>
</evidence>
<dbReference type="SMART" id="SM00646">
    <property type="entry name" value="Ami_3"/>
    <property type="match status" value="1"/>
</dbReference>
<sequence>MLSKSEFIAAALKQYVVVLDDGHGMQTIGKRTPIFPAGSGMKSETGNFMHENEFNRAVVKYAKDHLERCGIKVIESAAGDGDVPLATRSWIARNAKADVFVSVHANANNGKWNSAKGVETYYQTGAGSDSIKLANIMQKHLLMGTKQSSRGVKSNSYQVLRETHEHMASVLIECGFMDNLEEAKLLIDDNYRRETGKEVAQAICEYLGVTFIENTAVGGISTSKKEEEASKYPPATVVVEKENGSLRPLSTPGFINKGTSYVPVKAVSIVAGKSVGFDNKTKKASINEVVLDNTIVENGVAYAPSRDVAAAIGMIAQWSQSISQVKFVFGE</sequence>
<dbReference type="CDD" id="cd02696">
    <property type="entry name" value="MurNAc-LAA"/>
    <property type="match status" value="1"/>
</dbReference>
<dbReference type="EC" id="3.5.1.28" evidence="3"/>
<dbReference type="GO" id="GO:0008745">
    <property type="term" value="F:N-acetylmuramoyl-L-alanine amidase activity"/>
    <property type="evidence" value="ECO:0007669"/>
    <property type="project" value="UniProtKB-EC"/>
</dbReference>
<dbReference type="InterPro" id="IPR002508">
    <property type="entry name" value="MurNAc-LAA_cat"/>
</dbReference>
<dbReference type="Pfam" id="PF01520">
    <property type="entry name" value="Amidase_3"/>
    <property type="match status" value="1"/>
</dbReference>
<dbReference type="RefSeq" id="WP_052512216.1">
    <property type="nucleotide sequence ID" value="NZ_CP118109.1"/>
</dbReference>
<accession>A0ABY7XH05</accession>
<keyword evidence="3" id="KW-0614">Plasmid</keyword>
<evidence type="ECO:0000313" key="4">
    <source>
        <dbReference type="Proteomes" id="UP001221519"/>
    </source>
</evidence>
<dbReference type="SUPFAM" id="SSF53187">
    <property type="entry name" value="Zn-dependent exopeptidases"/>
    <property type="match status" value="1"/>
</dbReference>
<keyword evidence="4" id="KW-1185">Reference proteome</keyword>
<proteinExistence type="predicted"/>
<geneLocation type="plasmid" evidence="3 4">
    <name>unnamed1</name>
</geneLocation>
<keyword evidence="1 3" id="KW-0378">Hydrolase</keyword>
<dbReference type="Gene3D" id="3.40.630.40">
    <property type="entry name" value="Zn-dependent exopeptidases"/>
    <property type="match status" value="1"/>
</dbReference>
<feature type="domain" description="MurNAc-LAA" evidence="2">
    <location>
        <begin position="89"/>
        <end position="204"/>
    </location>
</feature>
<dbReference type="PANTHER" id="PTHR30404:SF0">
    <property type="entry name" value="N-ACETYLMURAMOYL-L-ALANINE AMIDASE AMIC"/>
    <property type="match status" value="1"/>
</dbReference>
<dbReference type="EMBL" id="CP118109">
    <property type="protein sequence ID" value="WDI05045.1"/>
    <property type="molecule type" value="Genomic_DNA"/>
</dbReference>
<dbReference type="Proteomes" id="UP001221519">
    <property type="component" value="Plasmid unnamed1"/>
</dbReference>
<dbReference type="InterPro" id="IPR050695">
    <property type="entry name" value="N-acetylmuramoyl_amidase_3"/>
</dbReference>
<evidence type="ECO:0000313" key="3">
    <source>
        <dbReference type="EMBL" id="WDI05045.1"/>
    </source>
</evidence>
<reference evidence="3 4" key="1">
    <citation type="submission" date="2023-02" db="EMBL/GenBank/DDBJ databases">
        <title>Pathogen: clinical or host-associated sample.</title>
        <authorList>
            <person name="Hergert J."/>
            <person name="Casey R."/>
            <person name="Wagner J."/>
            <person name="Young E.L."/>
            <person name="Oakeson K.F."/>
        </authorList>
    </citation>
    <scope>NUCLEOTIDE SEQUENCE [LARGE SCALE GENOMIC DNA]</scope>
    <source>
        <strain evidence="3 4">2022CK-00829</strain>
        <plasmid evidence="3 4">unnamed1</plasmid>
    </source>
</reference>
<name>A0ABY7XH05_9BACL</name>
<organism evidence="3 4">
    <name type="scientific">Paenibacillus urinalis</name>
    <dbReference type="NCBI Taxonomy" id="521520"/>
    <lineage>
        <taxon>Bacteria</taxon>
        <taxon>Bacillati</taxon>
        <taxon>Bacillota</taxon>
        <taxon>Bacilli</taxon>
        <taxon>Bacillales</taxon>
        <taxon>Paenibacillaceae</taxon>
        <taxon>Paenibacillus</taxon>
    </lineage>
</organism>